<keyword evidence="1" id="KW-0812">Transmembrane</keyword>
<dbReference type="Pfam" id="PF09546">
    <property type="entry name" value="Spore_III_AE"/>
    <property type="match status" value="1"/>
</dbReference>
<protein>
    <submittedName>
        <fullName evidence="2">Stage III sporulation protein AE</fullName>
    </submittedName>
</protein>
<evidence type="ECO:0000256" key="1">
    <source>
        <dbReference type="SAM" id="Phobius"/>
    </source>
</evidence>
<gene>
    <name evidence="2" type="ORF">OCV77_05720</name>
</gene>
<feature type="transmembrane region" description="Helical" evidence="1">
    <location>
        <begin position="214"/>
        <end position="233"/>
    </location>
</feature>
<reference evidence="2 3" key="1">
    <citation type="journal article" date="2021" name="ISME Commun">
        <title>Automated analysis of genomic sequences facilitates high-throughput and comprehensive description of bacteria.</title>
        <authorList>
            <person name="Hitch T.C.A."/>
        </authorList>
    </citation>
    <scope>NUCLEOTIDE SEQUENCE [LARGE SCALE GENOMIC DNA]</scope>
    <source>
        <strain evidence="2 3">Sanger_18</strain>
    </source>
</reference>
<proteinExistence type="predicted"/>
<comment type="caution">
    <text evidence="2">The sequence shown here is derived from an EMBL/GenBank/DDBJ whole genome shotgun (WGS) entry which is preliminary data.</text>
</comment>
<feature type="transmembrane region" description="Helical" evidence="1">
    <location>
        <begin position="135"/>
        <end position="158"/>
    </location>
</feature>
<feature type="transmembrane region" description="Helical" evidence="1">
    <location>
        <begin position="275"/>
        <end position="299"/>
    </location>
</feature>
<dbReference type="EMBL" id="JAOQKJ010000004">
    <property type="protein sequence ID" value="MCU6743998.1"/>
    <property type="molecule type" value="Genomic_DNA"/>
</dbReference>
<dbReference type="Proteomes" id="UP001652432">
    <property type="component" value="Unassembled WGS sequence"/>
</dbReference>
<name>A0ABT2T174_9FIRM</name>
<keyword evidence="1" id="KW-0472">Membrane</keyword>
<feature type="transmembrane region" description="Helical" evidence="1">
    <location>
        <begin position="327"/>
        <end position="350"/>
    </location>
</feature>
<feature type="transmembrane region" description="Helical" evidence="1">
    <location>
        <begin position="59"/>
        <end position="81"/>
    </location>
</feature>
<evidence type="ECO:0000313" key="2">
    <source>
        <dbReference type="EMBL" id="MCU6743998.1"/>
    </source>
</evidence>
<keyword evidence="1" id="KW-1133">Transmembrane helix</keyword>
<feature type="transmembrane region" description="Helical" evidence="1">
    <location>
        <begin position="170"/>
        <end position="193"/>
    </location>
</feature>
<organism evidence="2 3">
    <name type="scientific">Suilimivivens aceti</name>
    <dbReference type="NCBI Taxonomy" id="2981774"/>
    <lineage>
        <taxon>Bacteria</taxon>
        <taxon>Bacillati</taxon>
        <taxon>Bacillota</taxon>
        <taxon>Clostridia</taxon>
        <taxon>Lachnospirales</taxon>
        <taxon>Lachnospiraceae</taxon>
        <taxon>Suilimivivens</taxon>
    </lineage>
</organism>
<dbReference type="InterPro" id="IPR014194">
    <property type="entry name" value="Spore_III_AE"/>
</dbReference>
<dbReference type="RefSeq" id="WP_262573997.1">
    <property type="nucleotide sequence ID" value="NZ_JAOQKJ010000004.1"/>
</dbReference>
<feature type="transmembrane region" description="Helical" evidence="1">
    <location>
        <begin position="101"/>
        <end position="123"/>
    </location>
</feature>
<feature type="transmembrane region" description="Helical" evidence="1">
    <location>
        <begin position="245"/>
        <end position="268"/>
    </location>
</feature>
<sequence length="351" mass="37914">MNDYLTEQMEELNLTAASESFTKLFPGYQIDMNSLFNLILEGQAGEAFKMITQAVKEGFAGDLAGMKTLLVSILLIGIFSALLSDFSDVLAKGNTRGTGFYLLYLILLSTLTGAFTVISRITVATFENIILFVKLFVPSWAVSVSVSLGTTTASFYYGMMLLLVWGIEEILLSVMVPFIYSYVILALLSALFPEERLNLLLDFMKRIADFAFKVMLALVTGMSFVQALIIPAVDGLKVSAMKKAMQVLPGIGGAVEGVAELVLGSAVLIRNTMGILFLVLLLLICALPVFKILVLSGLIRFGAALCSVVGDKRLSGCVDKVGEGCFLLLRCVLTGMALFLIVVAIVSCIVR</sequence>
<evidence type="ECO:0000313" key="3">
    <source>
        <dbReference type="Proteomes" id="UP001652432"/>
    </source>
</evidence>
<keyword evidence="3" id="KW-1185">Reference proteome</keyword>
<accession>A0ABT2T174</accession>